<dbReference type="SUPFAM" id="SSF53474">
    <property type="entry name" value="alpha/beta-Hydrolases"/>
    <property type="match status" value="1"/>
</dbReference>
<gene>
    <name evidence="3" type="ORF">FRACA_20037</name>
</gene>
<sequence>MEALYDAVEDELDGRPFAFFGHSMGALLAYRLTVAVEREGGPAPRLLAVSGWSTAAHRGGEVAVDQLSDEEFLRQVREFGALPTEVTE</sequence>
<name>A0A2I2KPQ0_9ACTN</name>
<dbReference type="InterPro" id="IPR012223">
    <property type="entry name" value="TEII"/>
</dbReference>
<dbReference type="InterPro" id="IPR029058">
    <property type="entry name" value="AB_hydrolase_fold"/>
</dbReference>
<dbReference type="Pfam" id="PF00975">
    <property type="entry name" value="Thioesterase"/>
    <property type="match status" value="1"/>
</dbReference>
<accession>A0A2I2KPQ0</accession>
<dbReference type="RefSeq" id="WP_243407429.1">
    <property type="nucleotide sequence ID" value="NZ_FZMO01000112.1"/>
</dbReference>
<keyword evidence="4" id="KW-1185">Reference proteome</keyword>
<evidence type="ECO:0000313" key="4">
    <source>
        <dbReference type="Proteomes" id="UP000234331"/>
    </source>
</evidence>
<dbReference type="InterPro" id="IPR001031">
    <property type="entry name" value="Thioesterase"/>
</dbReference>
<comment type="similarity">
    <text evidence="1">Belongs to the thioesterase family.</text>
</comment>
<dbReference type="EMBL" id="FZMO01000112">
    <property type="protein sequence ID" value="SNQ47641.1"/>
    <property type="molecule type" value="Genomic_DNA"/>
</dbReference>
<proteinExistence type="inferred from homology"/>
<protein>
    <submittedName>
        <fullName evidence="3">Surfactin synthase thioesterase subunit</fullName>
    </submittedName>
</protein>
<dbReference type="GO" id="GO:0008610">
    <property type="term" value="P:lipid biosynthetic process"/>
    <property type="evidence" value="ECO:0007669"/>
    <property type="project" value="TreeGrafter"/>
</dbReference>
<dbReference type="Gene3D" id="3.40.50.1820">
    <property type="entry name" value="alpha/beta hydrolase"/>
    <property type="match status" value="1"/>
</dbReference>
<evidence type="ECO:0000313" key="3">
    <source>
        <dbReference type="EMBL" id="SNQ47641.1"/>
    </source>
</evidence>
<organism evidence="3 4">
    <name type="scientific">Frankia canadensis</name>
    <dbReference type="NCBI Taxonomy" id="1836972"/>
    <lineage>
        <taxon>Bacteria</taxon>
        <taxon>Bacillati</taxon>
        <taxon>Actinomycetota</taxon>
        <taxon>Actinomycetes</taxon>
        <taxon>Frankiales</taxon>
        <taxon>Frankiaceae</taxon>
        <taxon>Frankia</taxon>
    </lineage>
</organism>
<dbReference type="PANTHER" id="PTHR11487:SF0">
    <property type="entry name" value="S-ACYL FATTY ACID SYNTHASE THIOESTERASE, MEDIUM CHAIN"/>
    <property type="match status" value="1"/>
</dbReference>
<dbReference type="Proteomes" id="UP000234331">
    <property type="component" value="Unassembled WGS sequence"/>
</dbReference>
<evidence type="ECO:0000256" key="1">
    <source>
        <dbReference type="ARBA" id="ARBA00007169"/>
    </source>
</evidence>
<dbReference type="PANTHER" id="PTHR11487">
    <property type="entry name" value="THIOESTERASE"/>
    <property type="match status" value="1"/>
</dbReference>
<dbReference type="AlphaFoldDB" id="A0A2I2KPQ0"/>
<reference evidence="3 4" key="1">
    <citation type="submission" date="2017-06" db="EMBL/GenBank/DDBJ databases">
        <authorList>
            <person name="Kim H.J."/>
            <person name="Triplett B.A."/>
        </authorList>
    </citation>
    <scope>NUCLEOTIDE SEQUENCE [LARGE SCALE GENOMIC DNA]</scope>
    <source>
        <strain evidence="3">FRACA_ARgP5</strain>
    </source>
</reference>
<feature type="domain" description="Thioesterase" evidence="2">
    <location>
        <begin position="4"/>
        <end position="85"/>
    </location>
</feature>
<evidence type="ECO:0000259" key="2">
    <source>
        <dbReference type="Pfam" id="PF00975"/>
    </source>
</evidence>